<dbReference type="InterPro" id="IPR036388">
    <property type="entry name" value="WH-like_DNA-bd_sf"/>
</dbReference>
<dbReference type="InterPro" id="IPR007627">
    <property type="entry name" value="RNA_pol_sigma70_r2"/>
</dbReference>
<name>A0A3P3UDD6_9BACL</name>
<evidence type="ECO:0000256" key="1">
    <source>
        <dbReference type="ARBA" id="ARBA00010641"/>
    </source>
</evidence>
<dbReference type="Pfam" id="PF08281">
    <property type="entry name" value="Sigma70_r4_2"/>
    <property type="match status" value="1"/>
</dbReference>
<feature type="domain" description="RNA polymerase sigma-70 region 2" evidence="5">
    <location>
        <begin position="24"/>
        <end position="91"/>
    </location>
</feature>
<evidence type="ECO:0000256" key="3">
    <source>
        <dbReference type="ARBA" id="ARBA00023082"/>
    </source>
</evidence>
<keyword evidence="2" id="KW-0805">Transcription regulation</keyword>
<accession>A0A3P3UDD6</accession>
<dbReference type="PANTHER" id="PTHR43133:SF51">
    <property type="entry name" value="RNA POLYMERASE SIGMA FACTOR"/>
    <property type="match status" value="1"/>
</dbReference>
<dbReference type="InterPro" id="IPR013325">
    <property type="entry name" value="RNA_pol_sigma_r2"/>
</dbReference>
<evidence type="ECO:0000256" key="2">
    <source>
        <dbReference type="ARBA" id="ARBA00023015"/>
    </source>
</evidence>
<dbReference type="EMBL" id="RRCN01000001">
    <property type="protein sequence ID" value="RRJ67648.1"/>
    <property type="molecule type" value="Genomic_DNA"/>
</dbReference>
<dbReference type="CDD" id="cd06171">
    <property type="entry name" value="Sigma70_r4"/>
    <property type="match status" value="1"/>
</dbReference>
<dbReference type="InterPro" id="IPR013249">
    <property type="entry name" value="RNA_pol_sigma70_r4_t2"/>
</dbReference>
<keyword evidence="3" id="KW-0731">Sigma factor</keyword>
<dbReference type="SUPFAM" id="SSF88659">
    <property type="entry name" value="Sigma3 and sigma4 domains of RNA polymerase sigma factors"/>
    <property type="match status" value="1"/>
</dbReference>
<evidence type="ECO:0000259" key="5">
    <source>
        <dbReference type="Pfam" id="PF04542"/>
    </source>
</evidence>
<dbReference type="Pfam" id="PF04542">
    <property type="entry name" value="Sigma70_r2"/>
    <property type="match status" value="1"/>
</dbReference>
<dbReference type="PANTHER" id="PTHR43133">
    <property type="entry name" value="RNA POLYMERASE ECF-TYPE SIGMA FACTO"/>
    <property type="match status" value="1"/>
</dbReference>
<evidence type="ECO:0000313" key="7">
    <source>
        <dbReference type="EMBL" id="RRJ67648.1"/>
    </source>
</evidence>
<evidence type="ECO:0000313" key="8">
    <source>
        <dbReference type="Proteomes" id="UP000267017"/>
    </source>
</evidence>
<dbReference type="AlphaFoldDB" id="A0A3P3UDD6"/>
<protein>
    <submittedName>
        <fullName evidence="7">RNA polymerase sigma factor</fullName>
    </submittedName>
</protein>
<keyword evidence="4" id="KW-0804">Transcription</keyword>
<keyword evidence="8" id="KW-1185">Reference proteome</keyword>
<gene>
    <name evidence="7" type="ORF">EHV15_18405</name>
</gene>
<evidence type="ECO:0000259" key="6">
    <source>
        <dbReference type="Pfam" id="PF08281"/>
    </source>
</evidence>
<dbReference type="GO" id="GO:0006352">
    <property type="term" value="P:DNA-templated transcription initiation"/>
    <property type="evidence" value="ECO:0007669"/>
    <property type="project" value="InterPro"/>
</dbReference>
<dbReference type="GO" id="GO:0016987">
    <property type="term" value="F:sigma factor activity"/>
    <property type="evidence" value="ECO:0007669"/>
    <property type="project" value="UniProtKB-KW"/>
</dbReference>
<reference evidence="7 8" key="1">
    <citation type="submission" date="2018-11" db="EMBL/GenBank/DDBJ databases">
        <title>Genome sequencing of Paenibacillus sp. KCOM 3021 (= ChDC PVNT-B20).</title>
        <authorList>
            <person name="Kook J.-K."/>
            <person name="Park S.-N."/>
            <person name="Lim Y.K."/>
        </authorList>
    </citation>
    <scope>NUCLEOTIDE SEQUENCE [LARGE SCALE GENOMIC DNA]</scope>
    <source>
        <strain evidence="7 8">KCOM 3021</strain>
    </source>
</reference>
<dbReference type="Gene3D" id="1.10.1740.10">
    <property type="match status" value="1"/>
</dbReference>
<dbReference type="InterPro" id="IPR039425">
    <property type="entry name" value="RNA_pol_sigma-70-like"/>
</dbReference>
<feature type="domain" description="RNA polymerase sigma factor 70 region 4 type 2" evidence="6">
    <location>
        <begin position="123"/>
        <end position="174"/>
    </location>
</feature>
<dbReference type="InterPro" id="IPR014284">
    <property type="entry name" value="RNA_pol_sigma-70_dom"/>
</dbReference>
<dbReference type="SUPFAM" id="SSF88946">
    <property type="entry name" value="Sigma2 domain of RNA polymerase sigma factors"/>
    <property type="match status" value="1"/>
</dbReference>
<dbReference type="InterPro" id="IPR013324">
    <property type="entry name" value="RNA_pol_sigma_r3/r4-like"/>
</dbReference>
<comment type="caution">
    <text evidence="7">The sequence shown here is derived from an EMBL/GenBank/DDBJ whole genome shotgun (WGS) entry which is preliminary data.</text>
</comment>
<comment type="similarity">
    <text evidence="1">Belongs to the sigma-70 factor family. ECF subfamily.</text>
</comment>
<dbReference type="GO" id="GO:0003677">
    <property type="term" value="F:DNA binding"/>
    <property type="evidence" value="ECO:0007669"/>
    <property type="project" value="InterPro"/>
</dbReference>
<evidence type="ECO:0000256" key="4">
    <source>
        <dbReference type="ARBA" id="ARBA00023163"/>
    </source>
</evidence>
<dbReference type="OrthoDB" id="9784984at2"/>
<dbReference type="Gene3D" id="1.10.10.10">
    <property type="entry name" value="Winged helix-like DNA-binding domain superfamily/Winged helix DNA-binding domain"/>
    <property type="match status" value="1"/>
</dbReference>
<sequence length="194" mass="22549">MLMQEEQALMERCRNGDREAFYKLVEPLLDRVYSASAAILRSTHLAEDAVQNAMIEAYRAIMNGKEIRSFAGWFKHLCAMRAIDLARKRSRLNRMTEDLEHLEPVDQGAQPIEALLKKEEQHRLLSQVMSLDIQHRSVILLFYYQEMSIEEISAALGVKEGTVKSRLHRARHKLLKLYQSTDNRKVMMNVGYKD</sequence>
<proteinExistence type="inferred from homology"/>
<dbReference type="Proteomes" id="UP000267017">
    <property type="component" value="Unassembled WGS sequence"/>
</dbReference>
<organism evidence="7 8">
    <name type="scientific">Paenibacillus oralis</name>
    <dbReference type="NCBI Taxonomy" id="2490856"/>
    <lineage>
        <taxon>Bacteria</taxon>
        <taxon>Bacillati</taxon>
        <taxon>Bacillota</taxon>
        <taxon>Bacilli</taxon>
        <taxon>Bacillales</taxon>
        <taxon>Paenibacillaceae</taxon>
        <taxon>Paenibacillus</taxon>
    </lineage>
</organism>
<dbReference type="NCBIfam" id="TIGR02937">
    <property type="entry name" value="sigma70-ECF"/>
    <property type="match status" value="1"/>
</dbReference>